<keyword evidence="3 11" id="KW-0547">Nucleotide-binding</keyword>
<keyword evidence="4 11" id="KW-0378">Hydrolase</keyword>
<dbReference type="Gene3D" id="1.10.10.10">
    <property type="entry name" value="Winged helix-like DNA-binding domain superfamily/Winged helix DNA-binding domain"/>
    <property type="match status" value="1"/>
</dbReference>
<dbReference type="GO" id="GO:0005524">
    <property type="term" value="F:ATP binding"/>
    <property type="evidence" value="ECO:0007669"/>
    <property type="project" value="UniProtKB-KW"/>
</dbReference>
<comment type="similarity">
    <text evidence="2 11">Belongs to the helicase family. RecQ subfamily.</text>
</comment>
<dbReference type="PROSITE" id="PS50967">
    <property type="entry name" value="HRDC"/>
    <property type="match status" value="1"/>
</dbReference>
<dbReference type="AlphaFoldDB" id="A0A9P0A964"/>
<feature type="domain" description="Helicase C-terminal" evidence="16">
    <location>
        <begin position="271"/>
        <end position="420"/>
    </location>
</feature>
<dbReference type="PROSITE" id="PS51194">
    <property type="entry name" value="HELICASE_CTER"/>
    <property type="match status" value="1"/>
</dbReference>
<feature type="signal peptide" evidence="13">
    <location>
        <begin position="1"/>
        <end position="19"/>
    </location>
</feature>
<dbReference type="Pfam" id="PF00570">
    <property type="entry name" value="HRDC"/>
    <property type="match status" value="1"/>
</dbReference>
<feature type="chain" id="PRO_5040158581" description="ATP-dependent DNA helicase" evidence="13">
    <location>
        <begin position="20"/>
        <end position="945"/>
    </location>
</feature>
<dbReference type="InterPro" id="IPR036388">
    <property type="entry name" value="WH-like_DNA-bd_sf"/>
</dbReference>
<dbReference type="GO" id="GO:0006260">
    <property type="term" value="P:DNA replication"/>
    <property type="evidence" value="ECO:0007669"/>
    <property type="project" value="InterPro"/>
</dbReference>
<dbReference type="GO" id="GO:0000724">
    <property type="term" value="P:double-strand break repair via homologous recombination"/>
    <property type="evidence" value="ECO:0007669"/>
    <property type="project" value="TreeGrafter"/>
</dbReference>
<dbReference type="GO" id="GO:0043138">
    <property type="term" value="F:3'-5' DNA helicase activity"/>
    <property type="evidence" value="ECO:0007669"/>
    <property type="project" value="UniProtKB-EC"/>
</dbReference>
<feature type="region of interest" description="Disordered" evidence="12">
    <location>
        <begin position="863"/>
        <end position="945"/>
    </location>
</feature>
<keyword evidence="8" id="KW-0413">Isomerase</keyword>
<evidence type="ECO:0000256" key="11">
    <source>
        <dbReference type="RuleBase" id="RU364117"/>
    </source>
</evidence>
<feature type="region of interest" description="Disordered" evidence="12">
    <location>
        <begin position="774"/>
        <end position="812"/>
    </location>
</feature>
<dbReference type="InterPro" id="IPR001650">
    <property type="entry name" value="Helicase_C-like"/>
</dbReference>
<dbReference type="FunFam" id="3.40.50.300:FF:000941">
    <property type="entry name" value="Werner syndrome RecQ like helicase"/>
    <property type="match status" value="1"/>
</dbReference>
<evidence type="ECO:0000259" key="14">
    <source>
        <dbReference type="PROSITE" id="PS50967"/>
    </source>
</evidence>
<evidence type="ECO:0000256" key="5">
    <source>
        <dbReference type="ARBA" id="ARBA00022806"/>
    </source>
</evidence>
<evidence type="ECO:0000256" key="13">
    <source>
        <dbReference type="SAM" id="SignalP"/>
    </source>
</evidence>
<organism evidence="17 18">
    <name type="scientific">Bemisia tabaci</name>
    <name type="common">Sweetpotato whitefly</name>
    <name type="synonym">Aleurodes tabaci</name>
    <dbReference type="NCBI Taxonomy" id="7038"/>
    <lineage>
        <taxon>Eukaryota</taxon>
        <taxon>Metazoa</taxon>
        <taxon>Ecdysozoa</taxon>
        <taxon>Arthropoda</taxon>
        <taxon>Hexapoda</taxon>
        <taxon>Insecta</taxon>
        <taxon>Pterygota</taxon>
        <taxon>Neoptera</taxon>
        <taxon>Paraneoptera</taxon>
        <taxon>Hemiptera</taxon>
        <taxon>Sternorrhyncha</taxon>
        <taxon>Aleyrodoidea</taxon>
        <taxon>Aleyrodidae</taxon>
        <taxon>Aleyrodinae</taxon>
        <taxon>Bemisia</taxon>
    </lineage>
</organism>
<dbReference type="PANTHER" id="PTHR13710">
    <property type="entry name" value="DNA HELICASE RECQ FAMILY MEMBER"/>
    <property type="match status" value="1"/>
</dbReference>
<dbReference type="KEGG" id="btab:109043858"/>
<evidence type="ECO:0000256" key="6">
    <source>
        <dbReference type="ARBA" id="ARBA00022840"/>
    </source>
</evidence>
<keyword evidence="6 11" id="KW-0067">ATP-binding</keyword>
<keyword evidence="18" id="KW-1185">Reference proteome</keyword>
<dbReference type="PROSITE" id="PS51192">
    <property type="entry name" value="HELICASE_ATP_BIND_1"/>
    <property type="match status" value="1"/>
</dbReference>
<dbReference type="InterPro" id="IPR018982">
    <property type="entry name" value="RQC_domain"/>
</dbReference>
<dbReference type="GO" id="GO:0003677">
    <property type="term" value="F:DNA binding"/>
    <property type="evidence" value="ECO:0007669"/>
    <property type="project" value="UniProtKB-KW"/>
</dbReference>
<dbReference type="GO" id="GO:0005737">
    <property type="term" value="C:cytoplasm"/>
    <property type="evidence" value="ECO:0007669"/>
    <property type="project" value="TreeGrafter"/>
</dbReference>
<evidence type="ECO:0000256" key="4">
    <source>
        <dbReference type="ARBA" id="ARBA00022801"/>
    </source>
</evidence>
<dbReference type="Gene3D" id="3.40.50.300">
    <property type="entry name" value="P-loop containing nucleotide triphosphate hydrolases"/>
    <property type="match status" value="2"/>
</dbReference>
<evidence type="ECO:0000256" key="8">
    <source>
        <dbReference type="ARBA" id="ARBA00023235"/>
    </source>
</evidence>
<name>A0A9P0A964_BEMTA</name>
<keyword evidence="7" id="KW-0238">DNA-binding</keyword>
<dbReference type="SMART" id="SM00487">
    <property type="entry name" value="DEXDc"/>
    <property type="match status" value="1"/>
</dbReference>
<sequence>MSPVRSAPWMILLVTVAFSSQRFPNISIIGNMNIPDPSPEHLQVLHNQFGHSNFRPLQWKIIYTLLKEKRDLVVVMATGYGKSLCYQYPPVFAKGLGIVISPLISLMQDQILSLQTSNISACCLGSAQTEKHAVMDGLMKGKYRVLYVTPEWCQDSNRDFLAELHKKIKITVVAIDEAHCVSQWGCDFRPDYRTLGLLKQGLKDVPFIALTATATTKVRQDISQSLRLRNPEMICTDFDRPNLFLSASFRYSAQDDMETADSVFDDFKKLMVRDGLNFKFEGSTIIYCPTRKRTEEITLVLKRNGVTCESYHAGLNLEKRQKIHEMFVRDELTVICATVAFGMGIDKPDVRFVIHYGAPKEIESYYQEVGRAGRDGLPSRCHVFYRPADFSSNKHFFVNLKGDYKTHRVKMARLLENYLETKGCRRRLLLSYFQTVDEAKIKQNKKCCDNCLRSSSVLNKYKNHVEVNLDEDAKLLIKAVKYFNGKSGLTKPIQFLRGQNTKFIQGFMRRSELYGKGQHESEIWWKALGRILLRADLLEEKTCQPFGGFRQGNFPMSVVCVTEDGENFLQNGAESLGIKLEPTEELTKHTKKKPQHIKPQYSASPGEYIKEEPKPIPQPEVPAEPTEAEKESELELVLQQSLYDALLKTRQNLAFHFQIMPYVVASNLALQALCRHKPQTTQDLMELEGFNEAKIMKFGEAFIKTVNEVVSKFRSERKTEVSSVKLVPLNNLIEKTASSIHQEVPQTNSNFDSYFEEDDDLFQNFDDLDATSYDDSVKELKPPPKQEDSTSPELLKPGRSSIKQEPATNADSFFDEDMDLFADIEMPESNCVQKAQSTNGAPFKQSSSSQMCDVEVKPFSKYEMKPTTSVPPVTSSSNKVINPSGPRLKSRINTHKKIKYDSSDSSDEKEGSESEWKTRQLPDWILGSKAKSTMNSKMKKNSLFK</sequence>
<dbReference type="NCBIfam" id="TIGR00614">
    <property type="entry name" value="recQ_fam"/>
    <property type="match status" value="1"/>
</dbReference>
<feature type="region of interest" description="Disordered" evidence="12">
    <location>
        <begin position="586"/>
        <end position="628"/>
    </location>
</feature>
<comment type="catalytic activity">
    <reaction evidence="9 11">
        <text>Couples ATP hydrolysis with the unwinding of duplex DNA by translocating in the 3'-5' direction.</text>
        <dbReference type="EC" id="5.6.2.4"/>
    </reaction>
</comment>
<dbReference type="GO" id="GO:0009378">
    <property type="term" value="F:four-way junction helicase activity"/>
    <property type="evidence" value="ECO:0007669"/>
    <property type="project" value="TreeGrafter"/>
</dbReference>
<dbReference type="EC" id="5.6.2.4" evidence="11"/>
<dbReference type="InterPro" id="IPR027417">
    <property type="entry name" value="P-loop_NTPase"/>
</dbReference>
<comment type="catalytic activity">
    <reaction evidence="10 11">
        <text>ATP + H2O = ADP + phosphate + H(+)</text>
        <dbReference type="Rhea" id="RHEA:13065"/>
        <dbReference type="ChEBI" id="CHEBI:15377"/>
        <dbReference type="ChEBI" id="CHEBI:15378"/>
        <dbReference type="ChEBI" id="CHEBI:30616"/>
        <dbReference type="ChEBI" id="CHEBI:43474"/>
        <dbReference type="ChEBI" id="CHEBI:456216"/>
    </reaction>
</comment>
<proteinExistence type="inferred from homology"/>
<dbReference type="CDD" id="cd18794">
    <property type="entry name" value="SF2_C_RecQ"/>
    <property type="match status" value="1"/>
</dbReference>
<feature type="domain" description="HRDC" evidence="14">
    <location>
        <begin position="636"/>
        <end position="716"/>
    </location>
</feature>
<keyword evidence="5 11" id="KW-0347">Helicase</keyword>
<dbReference type="InterPro" id="IPR004589">
    <property type="entry name" value="DNA_helicase_ATP-dep_RecQ"/>
</dbReference>
<comment type="cofactor">
    <cofactor evidence="1">
        <name>Zn(2+)</name>
        <dbReference type="ChEBI" id="CHEBI:29105"/>
    </cofactor>
</comment>
<evidence type="ECO:0000256" key="1">
    <source>
        <dbReference type="ARBA" id="ARBA00001947"/>
    </source>
</evidence>
<dbReference type="Gene3D" id="1.10.150.80">
    <property type="entry name" value="HRDC domain"/>
    <property type="match status" value="1"/>
</dbReference>
<feature type="compositionally biased region" description="Basic residues" evidence="12">
    <location>
        <begin position="888"/>
        <end position="898"/>
    </location>
</feature>
<dbReference type="SUPFAM" id="SSF46785">
    <property type="entry name" value="Winged helix' DNA-binding domain"/>
    <property type="match status" value="1"/>
</dbReference>
<evidence type="ECO:0000256" key="7">
    <source>
        <dbReference type="ARBA" id="ARBA00023125"/>
    </source>
</evidence>
<dbReference type="GO" id="GO:0005654">
    <property type="term" value="C:nucleoplasm"/>
    <property type="evidence" value="ECO:0007669"/>
    <property type="project" value="TreeGrafter"/>
</dbReference>
<protein>
    <recommendedName>
        <fullName evidence="11">ATP-dependent DNA helicase</fullName>
        <ecNumber evidence="11">5.6.2.4</ecNumber>
    </recommendedName>
</protein>
<dbReference type="Pfam" id="PF09382">
    <property type="entry name" value="RQC"/>
    <property type="match status" value="1"/>
</dbReference>
<evidence type="ECO:0000259" key="16">
    <source>
        <dbReference type="PROSITE" id="PS51194"/>
    </source>
</evidence>
<evidence type="ECO:0000256" key="12">
    <source>
        <dbReference type="SAM" id="MobiDB-lite"/>
    </source>
</evidence>
<dbReference type="InterPro" id="IPR036390">
    <property type="entry name" value="WH_DNA-bd_sf"/>
</dbReference>
<feature type="compositionally biased region" description="Basic and acidic residues" evidence="12">
    <location>
        <begin position="899"/>
        <end position="920"/>
    </location>
</feature>
<dbReference type="InterPro" id="IPR010997">
    <property type="entry name" value="HRDC-like_sf"/>
</dbReference>
<dbReference type="Proteomes" id="UP001152759">
    <property type="component" value="Chromosome 3"/>
</dbReference>
<gene>
    <name evidence="17" type="ORF">BEMITA_LOCUS5874</name>
</gene>
<feature type="domain" description="Helicase ATP-binding" evidence="15">
    <location>
        <begin position="63"/>
        <end position="232"/>
    </location>
</feature>
<dbReference type="SMART" id="SM00341">
    <property type="entry name" value="HRDC"/>
    <property type="match status" value="1"/>
</dbReference>
<dbReference type="SUPFAM" id="SSF52540">
    <property type="entry name" value="P-loop containing nucleoside triphosphate hydrolases"/>
    <property type="match status" value="1"/>
</dbReference>
<feature type="compositionally biased region" description="Basic and acidic residues" evidence="12">
    <location>
        <begin position="775"/>
        <end position="788"/>
    </location>
</feature>
<dbReference type="PANTHER" id="PTHR13710:SF120">
    <property type="entry name" value="BIFUNCTIONAL 3'-5' EXONUCLEASE_ATP-DEPENDENT HELICASE WRN"/>
    <property type="match status" value="1"/>
</dbReference>
<evidence type="ECO:0000256" key="10">
    <source>
        <dbReference type="ARBA" id="ARBA00049360"/>
    </source>
</evidence>
<dbReference type="SMART" id="SM00956">
    <property type="entry name" value="RQC"/>
    <property type="match status" value="1"/>
</dbReference>
<dbReference type="InterPro" id="IPR002121">
    <property type="entry name" value="HRDC_dom"/>
</dbReference>
<comment type="subcellular location">
    <subcellularLocation>
        <location evidence="11">Nucleus</location>
    </subcellularLocation>
</comment>
<feature type="compositionally biased region" description="Polar residues" evidence="12">
    <location>
        <begin position="801"/>
        <end position="811"/>
    </location>
</feature>
<evidence type="ECO:0000256" key="3">
    <source>
        <dbReference type="ARBA" id="ARBA00022741"/>
    </source>
</evidence>
<dbReference type="InterPro" id="IPR011545">
    <property type="entry name" value="DEAD/DEAH_box_helicase_dom"/>
</dbReference>
<dbReference type="InterPro" id="IPR044876">
    <property type="entry name" value="HRDC_dom_sf"/>
</dbReference>
<dbReference type="GO" id="GO:0016787">
    <property type="term" value="F:hydrolase activity"/>
    <property type="evidence" value="ECO:0007669"/>
    <property type="project" value="UniProtKB-KW"/>
</dbReference>
<keyword evidence="13" id="KW-0732">Signal</keyword>
<dbReference type="InterPro" id="IPR014001">
    <property type="entry name" value="Helicase_ATP-bd"/>
</dbReference>
<dbReference type="EMBL" id="OU963864">
    <property type="protein sequence ID" value="CAH0386801.1"/>
    <property type="molecule type" value="Genomic_DNA"/>
</dbReference>
<dbReference type="Pfam" id="PF00270">
    <property type="entry name" value="DEAD"/>
    <property type="match status" value="1"/>
</dbReference>
<reference evidence="17" key="1">
    <citation type="submission" date="2021-12" db="EMBL/GenBank/DDBJ databases">
        <authorList>
            <person name="King R."/>
        </authorList>
    </citation>
    <scope>NUCLEOTIDE SEQUENCE</scope>
</reference>
<accession>A0A9P0A964</accession>
<evidence type="ECO:0000313" key="17">
    <source>
        <dbReference type="EMBL" id="CAH0386801.1"/>
    </source>
</evidence>
<dbReference type="GO" id="GO:0000723">
    <property type="term" value="P:telomere maintenance"/>
    <property type="evidence" value="ECO:0007669"/>
    <property type="project" value="TreeGrafter"/>
</dbReference>
<feature type="compositionally biased region" description="Low complexity" evidence="12">
    <location>
        <begin position="866"/>
        <end position="877"/>
    </location>
</feature>
<dbReference type="SMART" id="SM00490">
    <property type="entry name" value="HELICc"/>
    <property type="match status" value="1"/>
</dbReference>
<evidence type="ECO:0000256" key="2">
    <source>
        <dbReference type="ARBA" id="ARBA00005446"/>
    </source>
</evidence>
<dbReference type="SUPFAM" id="SSF47819">
    <property type="entry name" value="HRDC-like"/>
    <property type="match status" value="1"/>
</dbReference>
<dbReference type="Pfam" id="PF16124">
    <property type="entry name" value="RecQ_Zn_bind"/>
    <property type="match status" value="1"/>
</dbReference>
<evidence type="ECO:0000256" key="9">
    <source>
        <dbReference type="ARBA" id="ARBA00034617"/>
    </source>
</evidence>
<evidence type="ECO:0000313" key="18">
    <source>
        <dbReference type="Proteomes" id="UP001152759"/>
    </source>
</evidence>
<dbReference type="InterPro" id="IPR032284">
    <property type="entry name" value="RecQ_Zn-bd"/>
</dbReference>
<dbReference type="Pfam" id="PF00271">
    <property type="entry name" value="Helicase_C"/>
    <property type="match status" value="1"/>
</dbReference>
<dbReference type="GO" id="GO:0005694">
    <property type="term" value="C:chromosome"/>
    <property type="evidence" value="ECO:0007669"/>
    <property type="project" value="TreeGrafter"/>
</dbReference>
<evidence type="ECO:0000259" key="15">
    <source>
        <dbReference type="PROSITE" id="PS51192"/>
    </source>
</evidence>
<keyword evidence="11" id="KW-0539">Nucleus</keyword>